<dbReference type="SUPFAM" id="SSF48452">
    <property type="entry name" value="TPR-like"/>
    <property type="match status" value="1"/>
</dbReference>
<organism evidence="4 5">
    <name type="scientific">Micromonospora inositola</name>
    <dbReference type="NCBI Taxonomy" id="47865"/>
    <lineage>
        <taxon>Bacteria</taxon>
        <taxon>Bacillati</taxon>
        <taxon>Actinomycetota</taxon>
        <taxon>Actinomycetes</taxon>
        <taxon>Micromonosporales</taxon>
        <taxon>Micromonosporaceae</taxon>
        <taxon>Micromonospora</taxon>
    </lineage>
</organism>
<dbReference type="SMART" id="SM01043">
    <property type="entry name" value="BTAD"/>
    <property type="match status" value="1"/>
</dbReference>
<dbReference type="InterPro" id="IPR011990">
    <property type="entry name" value="TPR-like_helical_dom_sf"/>
</dbReference>
<dbReference type="InterPro" id="IPR036388">
    <property type="entry name" value="WH-like_DNA-bd_sf"/>
</dbReference>
<evidence type="ECO:0000256" key="2">
    <source>
        <dbReference type="SAM" id="Phobius"/>
    </source>
</evidence>
<feature type="region of interest" description="Disordered" evidence="1">
    <location>
        <begin position="657"/>
        <end position="682"/>
    </location>
</feature>
<feature type="domain" description="LysM" evidence="3">
    <location>
        <begin position="190"/>
        <end position="247"/>
    </location>
</feature>
<feature type="region of interest" description="Disordered" evidence="1">
    <location>
        <begin position="417"/>
        <end position="500"/>
    </location>
</feature>
<proteinExistence type="predicted"/>
<feature type="compositionally biased region" description="Low complexity" evidence="1">
    <location>
        <begin position="731"/>
        <end position="780"/>
    </location>
</feature>
<dbReference type="InterPro" id="IPR036779">
    <property type="entry name" value="LysM_dom_sf"/>
</dbReference>
<dbReference type="InterPro" id="IPR018392">
    <property type="entry name" value="LysM"/>
</dbReference>
<feature type="transmembrane region" description="Helical" evidence="2">
    <location>
        <begin position="12"/>
        <end position="33"/>
    </location>
</feature>
<feature type="compositionally biased region" description="Low complexity" evidence="1">
    <location>
        <begin position="156"/>
        <end position="172"/>
    </location>
</feature>
<accession>A0A1C5K5M7</accession>
<feature type="compositionally biased region" description="Basic and acidic residues" evidence="1">
    <location>
        <begin position="426"/>
        <end position="449"/>
    </location>
</feature>
<feature type="region of interest" description="Disordered" evidence="1">
    <location>
        <begin position="250"/>
        <end position="351"/>
    </location>
</feature>
<evidence type="ECO:0000256" key="1">
    <source>
        <dbReference type="SAM" id="MobiDB-lite"/>
    </source>
</evidence>
<dbReference type="AlphaFoldDB" id="A0A1C5K5M7"/>
<dbReference type="Proteomes" id="UP000198221">
    <property type="component" value="Chromosome I"/>
</dbReference>
<keyword evidence="2" id="KW-0812">Transmembrane</keyword>
<feature type="compositionally biased region" description="Pro residues" evidence="1">
    <location>
        <begin position="709"/>
        <end position="730"/>
    </location>
</feature>
<feature type="region of interest" description="Disordered" evidence="1">
    <location>
        <begin position="146"/>
        <end position="174"/>
    </location>
</feature>
<sequence length="1068" mass="111183">MLALLTSTARRVAGVAMLALLLAGVPWALLRYLHPPLPYSLPSWHDIAATLTTPLTDQTLGALLVGLLWLAWTSFAWSVIAEFAAALTGVRLPQPRALAPARGLAALLVATITGGVLATAAQAATPPLSAPAQASPGATVMITAASDTSHPGSGRAATAAGTDTPSAAAAPARKTETTGDLILVAAGREYTYTVKRGDTLSEIAEQWLGDPHRWPEVFALNRGTHFTDVGGTLRNPNIIYPGWTLDLPADATAPAGHHPRPAPPEPPAERPDIEAPTPPTATDVTPTAGPTATRAPASTPTPSATATTPTPTSSGTTAPAPTTATTGTSDAAGASPTHTSRPNGERDNRGVSLPTGSWVDLGLALAIAAAVALVWAHRQRRYTPRKPSALPRLGDPNLAPMPPVVSQIRRALRRALRRTTAGQPDTPDHHEYDTADRHTDEFDGSDDHPTAGTQRDPDDTDAQATHGGTGDSDTTPAVAQDAGEQGSGEPTPVSPALAHPLSTVWPPAGLGLTGPGAEAAARGFLTATLAAGGPDHPEARAQVVMPSATAATLLGAAAVTLPRTPRLTITAGLNDALEILEAQTLHRTRLVYQHEVDTVTDLRAADPYEEPLPPIILLADATGRHERARIAALLTQGQRLDIHGVLLGTWPDGNTVDVADDGTTTPADGVTTRHGSHPADVGRLAVINPDETAALLATLAESHTGQLPAPAPAEAAPPPEQDPEPLPPARPATQPDDAQPPTEAATEAPARPVDSGTAGSSGGTASATDSTARGGPAAAADTDDPGEGHASATAAPTPPRTETTAGMPGPVEVAVLGAPGIVGADPQRSLRAKSLELLVYLAVRDGSASAEAILDDLLPDAPASKAMHRLHTYVSDLRSVLRHNAGPGSYLTHPHHRYQLNAQRIDIDLWRMRAAIRAADAATSKPERVAALRRAVDTYRQPLAQGCEYEWLEPYREAIRQEALDATAALAEELTGHPAEQLAVLDAAIPQHPYVEALYQTAMRARAQLGDLDAVRALRRTLTRQLAEIDAEPSDDTLTLADRLMADLRRTGHDSHVRRPPDEDGRPV</sequence>
<dbReference type="Gene3D" id="1.10.10.10">
    <property type="entry name" value="Winged helix-like DNA-binding domain superfamily/Winged helix DNA-binding domain"/>
    <property type="match status" value="1"/>
</dbReference>
<dbReference type="RefSeq" id="WP_089015558.1">
    <property type="nucleotide sequence ID" value="NZ_LT607754.1"/>
</dbReference>
<protein>
    <submittedName>
        <fullName evidence="4">DNA-binding transcriptional activator of the SARP family</fullName>
    </submittedName>
</protein>
<dbReference type="EMBL" id="LT607754">
    <property type="protein sequence ID" value="SCG77829.1"/>
    <property type="molecule type" value="Genomic_DNA"/>
</dbReference>
<gene>
    <name evidence="4" type="ORF">GA0070613_6382</name>
</gene>
<dbReference type="PANTHER" id="PTHR34700:SF4">
    <property type="entry name" value="PHAGE-LIKE ELEMENT PBSX PROTEIN XKDP"/>
    <property type="match status" value="1"/>
</dbReference>
<feature type="region of interest" description="Disordered" evidence="1">
    <location>
        <begin position="383"/>
        <end position="403"/>
    </location>
</feature>
<evidence type="ECO:0000259" key="3">
    <source>
        <dbReference type="PROSITE" id="PS51782"/>
    </source>
</evidence>
<keyword evidence="2" id="KW-0472">Membrane</keyword>
<dbReference type="Gene3D" id="1.25.40.10">
    <property type="entry name" value="Tetratricopeptide repeat domain"/>
    <property type="match status" value="1"/>
</dbReference>
<feature type="compositionally biased region" description="Low complexity" evidence="1">
    <location>
        <begin position="790"/>
        <end position="805"/>
    </location>
</feature>
<dbReference type="PROSITE" id="PS51782">
    <property type="entry name" value="LYSM"/>
    <property type="match status" value="1"/>
</dbReference>
<keyword evidence="5" id="KW-1185">Reference proteome</keyword>
<dbReference type="Pfam" id="PF01476">
    <property type="entry name" value="LysM"/>
    <property type="match status" value="1"/>
</dbReference>
<dbReference type="Pfam" id="PF03704">
    <property type="entry name" value="BTAD"/>
    <property type="match status" value="1"/>
</dbReference>
<evidence type="ECO:0000313" key="5">
    <source>
        <dbReference type="Proteomes" id="UP000198221"/>
    </source>
</evidence>
<dbReference type="GO" id="GO:0003677">
    <property type="term" value="F:DNA binding"/>
    <property type="evidence" value="ECO:0007669"/>
    <property type="project" value="UniProtKB-KW"/>
</dbReference>
<dbReference type="CDD" id="cd00118">
    <property type="entry name" value="LysM"/>
    <property type="match status" value="1"/>
</dbReference>
<feature type="transmembrane region" description="Helical" evidence="2">
    <location>
        <begin position="104"/>
        <end position="124"/>
    </location>
</feature>
<dbReference type="Gene3D" id="3.10.350.10">
    <property type="entry name" value="LysM domain"/>
    <property type="match status" value="1"/>
</dbReference>
<keyword evidence="4" id="KW-0238">DNA-binding</keyword>
<dbReference type="InterPro" id="IPR005158">
    <property type="entry name" value="BTAD"/>
</dbReference>
<feature type="region of interest" description="Disordered" evidence="1">
    <location>
        <begin position="705"/>
        <end position="811"/>
    </location>
</feature>
<dbReference type="PANTHER" id="PTHR34700">
    <property type="entry name" value="POTASSIUM BINDING PROTEIN KBP"/>
    <property type="match status" value="1"/>
</dbReference>
<feature type="compositionally biased region" description="Low complexity" evidence="1">
    <location>
        <begin position="280"/>
        <end position="337"/>
    </location>
</feature>
<reference evidence="5" key="1">
    <citation type="submission" date="2016-06" db="EMBL/GenBank/DDBJ databases">
        <authorList>
            <person name="Varghese N."/>
            <person name="Submissions Spin"/>
        </authorList>
    </citation>
    <scope>NUCLEOTIDE SEQUENCE [LARGE SCALE GENOMIC DNA]</scope>
    <source>
        <strain evidence="5">DSM 43819</strain>
    </source>
</reference>
<dbReference type="OrthoDB" id="8444614at2"/>
<feature type="transmembrane region" description="Helical" evidence="2">
    <location>
        <begin position="69"/>
        <end position="92"/>
    </location>
</feature>
<dbReference type="InterPro" id="IPR052196">
    <property type="entry name" value="Bact_Kbp"/>
</dbReference>
<name>A0A1C5K5M7_9ACTN</name>
<evidence type="ECO:0000313" key="4">
    <source>
        <dbReference type="EMBL" id="SCG77829.1"/>
    </source>
</evidence>
<keyword evidence="2" id="KW-1133">Transmembrane helix</keyword>